<sequence length="75" mass="8551">MDNWIVGYFQLRNMLFPEQIESNPEQFTTNTAAGVKGRSNEATQTENMDAIGQSLTRGNYGVEQEEGYQNNTMQR</sequence>
<evidence type="ECO:0000313" key="2">
    <source>
        <dbReference type="EMBL" id="KAD4982174.1"/>
    </source>
</evidence>
<proteinExistence type="predicted"/>
<accession>A0A5N6NMY3</accession>
<evidence type="ECO:0000313" key="3">
    <source>
        <dbReference type="Proteomes" id="UP000326396"/>
    </source>
</evidence>
<gene>
    <name evidence="2" type="ORF">E3N88_18845</name>
</gene>
<protein>
    <submittedName>
        <fullName evidence="2">Uncharacterized protein</fullName>
    </submittedName>
</protein>
<comment type="caution">
    <text evidence="2">The sequence shown here is derived from an EMBL/GenBank/DDBJ whole genome shotgun (WGS) entry which is preliminary data.</text>
</comment>
<reference evidence="2 3" key="1">
    <citation type="submission" date="2019-05" db="EMBL/GenBank/DDBJ databases">
        <title>Mikania micrantha, genome provides insights into the molecular mechanism of rapid growth.</title>
        <authorList>
            <person name="Liu B."/>
        </authorList>
    </citation>
    <scope>NUCLEOTIDE SEQUENCE [LARGE SCALE GENOMIC DNA]</scope>
    <source>
        <strain evidence="2">NLD-2019</strain>
        <tissue evidence="2">Leaf</tissue>
    </source>
</reference>
<name>A0A5N6NMY3_9ASTR</name>
<dbReference type="EMBL" id="SZYD01000010">
    <property type="protein sequence ID" value="KAD4982174.1"/>
    <property type="molecule type" value="Genomic_DNA"/>
</dbReference>
<keyword evidence="3" id="KW-1185">Reference proteome</keyword>
<dbReference type="AlphaFoldDB" id="A0A5N6NMY3"/>
<evidence type="ECO:0000256" key="1">
    <source>
        <dbReference type="SAM" id="MobiDB-lite"/>
    </source>
</evidence>
<feature type="compositionally biased region" description="Polar residues" evidence="1">
    <location>
        <begin position="40"/>
        <end position="57"/>
    </location>
</feature>
<organism evidence="2 3">
    <name type="scientific">Mikania micrantha</name>
    <name type="common">bitter vine</name>
    <dbReference type="NCBI Taxonomy" id="192012"/>
    <lineage>
        <taxon>Eukaryota</taxon>
        <taxon>Viridiplantae</taxon>
        <taxon>Streptophyta</taxon>
        <taxon>Embryophyta</taxon>
        <taxon>Tracheophyta</taxon>
        <taxon>Spermatophyta</taxon>
        <taxon>Magnoliopsida</taxon>
        <taxon>eudicotyledons</taxon>
        <taxon>Gunneridae</taxon>
        <taxon>Pentapetalae</taxon>
        <taxon>asterids</taxon>
        <taxon>campanulids</taxon>
        <taxon>Asterales</taxon>
        <taxon>Asteraceae</taxon>
        <taxon>Asteroideae</taxon>
        <taxon>Heliantheae alliance</taxon>
        <taxon>Eupatorieae</taxon>
        <taxon>Mikania</taxon>
    </lineage>
</organism>
<feature type="region of interest" description="Disordered" evidence="1">
    <location>
        <begin position="34"/>
        <end position="75"/>
    </location>
</feature>
<dbReference type="Proteomes" id="UP000326396">
    <property type="component" value="Linkage Group LG18"/>
</dbReference>